<dbReference type="AlphaFoldDB" id="A0A4R4NZL7"/>
<evidence type="ECO:0000313" key="2">
    <source>
        <dbReference type="Proteomes" id="UP000295431"/>
    </source>
</evidence>
<proteinExistence type="predicted"/>
<name>A0A4R4NZL7_9ACTN</name>
<reference evidence="1 2" key="1">
    <citation type="submission" date="2019-03" db="EMBL/GenBank/DDBJ databases">
        <title>Draft genome sequences of novel Actinobacteria.</title>
        <authorList>
            <person name="Sahin N."/>
            <person name="Ay H."/>
            <person name="Saygin H."/>
        </authorList>
    </citation>
    <scope>NUCLEOTIDE SEQUENCE [LARGE SCALE GENOMIC DNA]</scope>
    <source>
        <strain evidence="1 2">DSM 45347</strain>
    </source>
</reference>
<dbReference type="Proteomes" id="UP000295431">
    <property type="component" value="Unassembled WGS sequence"/>
</dbReference>
<evidence type="ECO:0000313" key="1">
    <source>
        <dbReference type="EMBL" id="TDC14999.1"/>
    </source>
</evidence>
<keyword evidence="2" id="KW-1185">Reference proteome</keyword>
<sequence>METGMLIRWGAPRQGREEESLDLFRQCDEYYRGLVADGKLTFYEPFLLGSGDSEVESGFFIIKGEVAGIFGLLDDQKFRNLMTQGSILTEHYRFDMLAVGESVDRGLDEYRQALTAVGV</sequence>
<comment type="caution">
    <text evidence="1">The sequence shown here is derived from an EMBL/GenBank/DDBJ whole genome shotgun (WGS) entry which is preliminary data.</text>
</comment>
<organism evidence="1 2">
    <name type="scientific">Actinomadura bangladeshensis</name>
    <dbReference type="NCBI Taxonomy" id="453573"/>
    <lineage>
        <taxon>Bacteria</taxon>
        <taxon>Bacillati</taxon>
        <taxon>Actinomycetota</taxon>
        <taxon>Actinomycetes</taxon>
        <taxon>Streptosporangiales</taxon>
        <taxon>Thermomonosporaceae</taxon>
        <taxon>Actinomadura</taxon>
    </lineage>
</organism>
<dbReference type="RefSeq" id="WP_344438528.1">
    <property type="nucleotide sequence ID" value="NZ_BAAAMX010000061.1"/>
</dbReference>
<accession>A0A4R4NZL7</accession>
<gene>
    <name evidence="1" type="ORF">E1284_16400</name>
</gene>
<protein>
    <submittedName>
        <fullName evidence="1">Uncharacterized protein</fullName>
    </submittedName>
</protein>
<dbReference type="EMBL" id="SMJW01000073">
    <property type="protein sequence ID" value="TDC14999.1"/>
    <property type="molecule type" value="Genomic_DNA"/>
</dbReference>